<feature type="compositionally biased region" description="Pro residues" evidence="1">
    <location>
        <begin position="702"/>
        <end position="713"/>
    </location>
</feature>
<dbReference type="SUPFAM" id="SSF48452">
    <property type="entry name" value="TPR-like"/>
    <property type="match status" value="1"/>
</dbReference>
<keyword evidence="2" id="KW-0067">ATP-binding</keyword>
<dbReference type="Gene3D" id="3.40.50.300">
    <property type="entry name" value="P-loop containing nucleotide triphosphate hydrolases"/>
    <property type="match status" value="1"/>
</dbReference>
<dbReference type="Gene3D" id="1.25.40.10">
    <property type="entry name" value="Tetratricopeptide repeat domain"/>
    <property type="match status" value="1"/>
</dbReference>
<name>A0ABW0ZWS5_9ACTN</name>
<dbReference type="SUPFAM" id="SSF52540">
    <property type="entry name" value="P-loop containing nucleoside triphosphate hydrolases"/>
    <property type="match status" value="1"/>
</dbReference>
<gene>
    <name evidence="2" type="ORF">ACFPZN_11420</name>
</gene>
<evidence type="ECO:0000313" key="2">
    <source>
        <dbReference type="EMBL" id="MFC5746219.1"/>
    </source>
</evidence>
<reference evidence="3" key="1">
    <citation type="journal article" date="2019" name="Int. J. Syst. Evol. Microbiol.">
        <title>The Global Catalogue of Microorganisms (GCM) 10K type strain sequencing project: providing services to taxonomists for standard genome sequencing and annotation.</title>
        <authorList>
            <consortium name="The Broad Institute Genomics Platform"/>
            <consortium name="The Broad Institute Genome Sequencing Center for Infectious Disease"/>
            <person name="Wu L."/>
            <person name="Ma J."/>
        </authorList>
    </citation>
    <scope>NUCLEOTIDE SEQUENCE [LARGE SCALE GENOMIC DNA]</scope>
    <source>
        <strain evidence="3">KCTC 42087</strain>
    </source>
</reference>
<dbReference type="GO" id="GO:0005524">
    <property type="term" value="F:ATP binding"/>
    <property type="evidence" value="ECO:0007669"/>
    <property type="project" value="UniProtKB-KW"/>
</dbReference>
<comment type="caution">
    <text evidence="2">The sequence shown here is derived from an EMBL/GenBank/DDBJ whole genome shotgun (WGS) entry which is preliminary data.</text>
</comment>
<dbReference type="InterPro" id="IPR027417">
    <property type="entry name" value="P-loop_NTPase"/>
</dbReference>
<dbReference type="PRINTS" id="PR00364">
    <property type="entry name" value="DISEASERSIST"/>
</dbReference>
<keyword evidence="3" id="KW-1185">Reference proteome</keyword>
<dbReference type="Proteomes" id="UP001596074">
    <property type="component" value="Unassembled WGS sequence"/>
</dbReference>
<dbReference type="PANTHER" id="PTHR47691:SF3">
    <property type="entry name" value="HTH-TYPE TRANSCRIPTIONAL REGULATOR RV0890C-RELATED"/>
    <property type="match status" value="1"/>
</dbReference>
<sequence>MTESMTRRGGNLPAETTGFVGRRRELAELTGLCRRPGPVTVTGVGGVGKTRLALRAARDLAAEFPDGTWLVELAGLRDGALLGHAVGRTLRIPDQTARPRLDVIADHLAGTRLLLVLDTCEHLTESCAPLVRALLDAAPGVRVLATGRRPLGLDDERTLTLNPLPAAPASASAVRSDAVTLFEQRAAARVPGFAVTERNLDTVAGVCRRLEGIPLAIELAAGQLPELSLDQLAARLDDRFQVLVDDGRDEPSRHRALRTTVGWSHELCAPRERLLWARLSVFPDDFDLEAAERVCGDDVLPMNAVPQLVEGLVGKSVLARSDDAAPGGATRYRMLDTLRQYGAEWLRELGEQDLMARRHRDWYLRLAEWGEQHWFGSVQTEVFRRLYKDHVNIGAALDHCLTAPGQARTGLHMAASLWFYWVGCGFLDEGRYWLDRALALDTEPSGTRAKALWVNGYVAIKQGDSAGAVAHLEESQAEAQRTDDRTALANAVHRLGCVALVNDEHALAEVLFKETLAQYEALGELNASVIMARVEFAMNTAFQGDLEAAAAMCEQVHAVCEEHNEQWVRAYALYVMAFAALTGGRLDEAERLTRASMRISHTFHDLVCTVLSIELLALVRVMGGDGRDAAALQGAAGRIWRTVGLPLFGSAYFNAPHGQCETHAREALGDREYEAFHRAASRLGLDEAVAFALGDRPRPDPSEPSAPPRPPAKPSGAVRR</sequence>
<dbReference type="InterPro" id="IPR011990">
    <property type="entry name" value="TPR-like_helical_dom_sf"/>
</dbReference>
<dbReference type="PANTHER" id="PTHR47691">
    <property type="entry name" value="REGULATOR-RELATED"/>
    <property type="match status" value="1"/>
</dbReference>
<keyword evidence="2" id="KW-0547">Nucleotide-binding</keyword>
<organism evidence="2 3">
    <name type="scientific">Actinomadura rugatobispora</name>
    <dbReference type="NCBI Taxonomy" id="1994"/>
    <lineage>
        <taxon>Bacteria</taxon>
        <taxon>Bacillati</taxon>
        <taxon>Actinomycetota</taxon>
        <taxon>Actinomycetes</taxon>
        <taxon>Streptosporangiales</taxon>
        <taxon>Thermomonosporaceae</taxon>
        <taxon>Actinomadura</taxon>
    </lineage>
</organism>
<accession>A0ABW0ZWS5</accession>
<protein>
    <submittedName>
        <fullName evidence="2">ATP-binding protein</fullName>
    </submittedName>
</protein>
<proteinExistence type="predicted"/>
<evidence type="ECO:0000256" key="1">
    <source>
        <dbReference type="SAM" id="MobiDB-lite"/>
    </source>
</evidence>
<dbReference type="EMBL" id="JBHSON010000012">
    <property type="protein sequence ID" value="MFC5746219.1"/>
    <property type="molecule type" value="Genomic_DNA"/>
</dbReference>
<feature type="region of interest" description="Disordered" evidence="1">
    <location>
        <begin position="693"/>
        <end position="720"/>
    </location>
</feature>
<dbReference type="RefSeq" id="WP_378281837.1">
    <property type="nucleotide sequence ID" value="NZ_JBHSON010000012.1"/>
</dbReference>
<evidence type="ECO:0000313" key="3">
    <source>
        <dbReference type="Proteomes" id="UP001596074"/>
    </source>
</evidence>